<dbReference type="EMBL" id="CYYV01000005">
    <property type="protein sequence ID" value="CUO07422.1"/>
    <property type="molecule type" value="Genomic_DNA"/>
</dbReference>
<keyword evidence="1" id="KW-0175">Coiled coil</keyword>
<dbReference type="AlphaFoldDB" id="A0A174C213"/>
<dbReference type="RefSeq" id="WP_055227061.1">
    <property type="nucleotide sequence ID" value="NZ_CAXSRP010000003.1"/>
</dbReference>
<dbReference type="Proteomes" id="UP000095706">
    <property type="component" value="Unassembled WGS sequence"/>
</dbReference>
<accession>A0A174C213</accession>
<evidence type="ECO:0000313" key="3">
    <source>
        <dbReference type="Proteomes" id="UP000095706"/>
    </source>
</evidence>
<gene>
    <name evidence="2" type="ORF">ERS852406_01219</name>
</gene>
<feature type="coiled-coil region" evidence="1">
    <location>
        <begin position="140"/>
        <end position="167"/>
    </location>
</feature>
<organism evidence="2 3">
    <name type="scientific">Fusicatenibacter saccharivorans</name>
    <dbReference type="NCBI Taxonomy" id="1150298"/>
    <lineage>
        <taxon>Bacteria</taxon>
        <taxon>Bacillati</taxon>
        <taxon>Bacillota</taxon>
        <taxon>Clostridia</taxon>
        <taxon>Lachnospirales</taxon>
        <taxon>Lachnospiraceae</taxon>
        <taxon>Fusicatenibacter</taxon>
    </lineage>
</organism>
<protein>
    <submittedName>
        <fullName evidence="2">Uncharacterized protein</fullName>
    </submittedName>
</protein>
<evidence type="ECO:0000313" key="2">
    <source>
        <dbReference type="EMBL" id="CUO07422.1"/>
    </source>
</evidence>
<name>A0A174C213_9FIRM</name>
<sequence length="214" mass="24961">MGKPSSKDIGKRAIYNYHVNDSLINEKVSMDIVKNWYPQNFHQKEIFILNKMKELCDGLDGVDIRMTQQTLPLLFMTEEWTETKDGRYRQDKSQILKRAQNRFDDFEHRGYITGNYGCLQFTFSGMEKLEEYVEIKPDVNEKIQQIIDELERNTDESIERYDKLINILQDIKSEPKRFSEYISDLGNIASIAGTIPTIVPRVGGLLSNLVRILD</sequence>
<reference evidence="2 3" key="1">
    <citation type="submission" date="2015-09" db="EMBL/GenBank/DDBJ databases">
        <authorList>
            <consortium name="Pathogen Informatics"/>
        </authorList>
    </citation>
    <scope>NUCLEOTIDE SEQUENCE [LARGE SCALE GENOMIC DNA]</scope>
    <source>
        <strain evidence="2 3">2789STDY5608849</strain>
    </source>
</reference>
<proteinExistence type="predicted"/>
<evidence type="ECO:0000256" key="1">
    <source>
        <dbReference type="SAM" id="Coils"/>
    </source>
</evidence>